<evidence type="ECO:0000313" key="8">
    <source>
        <dbReference type="Proteomes" id="UP000198670"/>
    </source>
</evidence>
<evidence type="ECO:0000256" key="4">
    <source>
        <dbReference type="ARBA" id="ARBA00022759"/>
    </source>
</evidence>
<dbReference type="GO" id="GO:0000049">
    <property type="term" value="F:tRNA binding"/>
    <property type="evidence" value="ECO:0007669"/>
    <property type="project" value="InterPro"/>
</dbReference>
<dbReference type="GO" id="GO:0004526">
    <property type="term" value="F:ribonuclease P activity"/>
    <property type="evidence" value="ECO:0007669"/>
    <property type="project" value="InterPro"/>
</dbReference>
<dbReference type="Proteomes" id="UP000198670">
    <property type="component" value="Unassembled WGS sequence"/>
</dbReference>
<dbReference type="SUPFAM" id="SSF54211">
    <property type="entry name" value="Ribosomal protein S5 domain 2-like"/>
    <property type="match status" value="1"/>
</dbReference>
<accession>A0A1I3RMC8</accession>
<organism evidence="7 8">
    <name type="scientific">Parapedobacter indicus</name>
    <dbReference type="NCBI Taxonomy" id="1477437"/>
    <lineage>
        <taxon>Bacteria</taxon>
        <taxon>Pseudomonadati</taxon>
        <taxon>Bacteroidota</taxon>
        <taxon>Sphingobacteriia</taxon>
        <taxon>Sphingobacteriales</taxon>
        <taxon>Sphingobacteriaceae</taxon>
        <taxon>Parapedobacter</taxon>
    </lineage>
</organism>
<evidence type="ECO:0000256" key="5">
    <source>
        <dbReference type="ARBA" id="ARBA00022801"/>
    </source>
</evidence>
<keyword evidence="4" id="KW-0255">Endonuclease</keyword>
<evidence type="ECO:0000313" key="7">
    <source>
        <dbReference type="EMBL" id="SFJ47022.1"/>
    </source>
</evidence>
<comment type="function">
    <text evidence="1">RNaseP catalyzes the removal of the 5'-leader sequence from pre-tRNA to produce the mature 5'-terminus. It can also cleave other RNA substrates such as 4.5S RNA. The protein component plays an auxiliary but essential role in vivo by binding to the 5'-leader sequence and broadening the substrate specificity of the ribozyme.</text>
</comment>
<dbReference type="GO" id="GO:0008033">
    <property type="term" value="P:tRNA processing"/>
    <property type="evidence" value="ECO:0007669"/>
    <property type="project" value="UniProtKB-KW"/>
</dbReference>
<sequence>MINSLFHKGSSFFIYPYRIIFLRVDELQPAVQVLLSVSKRRFRHAVHRNLLKRRMREAYRVQKNEQLYPALENRSFGLLLAIQYVGKEVLDYAIMCKRMADVLKRLGEETQ</sequence>
<keyword evidence="3" id="KW-0540">Nuclease</keyword>
<dbReference type="Gene3D" id="3.30.230.10">
    <property type="match status" value="1"/>
</dbReference>
<dbReference type="InterPro" id="IPR000100">
    <property type="entry name" value="RNase_P"/>
</dbReference>
<name>A0A1I3RMC8_9SPHI</name>
<gene>
    <name evidence="7" type="ORF">SAMN05444682_11043</name>
</gene>
<keyword evidence="8" id="KW-1185">Reference proteome</keyword>
<proteinExistence type="predicted"/>
<dbReference type="InterPro" id="IPR020539">
    <property type="entry name" value="RNase_P_CS"/>
</dbReference>
<keyword evidence="6" id="KW-0694">RNA-binding</keyword>
<dbReference type="Pfam" id="PF00825">
    <property type="entry name" value="Ribonuclease_P"/>
    <property type="match status" value="1"/>
</dbReference>
<keyword evidence="5" id="KW-0378">Hydrolase</keyword>
<evidence type="ECO:0000256" key="1">
    <source>
        <dbReference type="ARBA" id="ARBA00002663"/>
    </source>
</evidence>
<evidence type="ECO:0000256" key="6">
    <source>
        <dbReference type="ARBA" id="ARBA00022884"/>
    </source>
</evidence>
<dbReference type="InterPro" id="IPR014721">
    <property type="entry name" value="Ribsml_uS5_D2-typ_fold_subgr"/>
</dbReference>
<evidence type="ECO:0000256" key="2">
    <source>
        <dbReference type="ARBA" id="ARBA00022694"/>
    </source>
</evidence>
<protein>
    <submittedName>
        <fullName evidence="7">Ribonuclease P protein component</fullName>
    </submittedName>
</protein>
<dbReference type="PROSITE" id="PS00648">
    <property type="entry name" value="RIBONUCLEASE_P"/>
    <property type="match status" value="1"/>
</dbReference>
<dbReference type="InterPro" id="IPR020568">
    <property type="entry name" value="Ribosomal_Su5_D2-typ_SF"/>
</dbReference>
<dbReference type="EMBL" id="FOQO01000010">
    <property type="protein sequence ID" value="SFJ47022.1"/>
    <property type="molecule type" value="Genomic_DNA"/>
</dbReference>
<dbReference type="AlphaFoldDB" id="A0A1I3RMC8"/>
<evidence type="ECO:0000256" key="3">
    <source>
        <dbReference type="ARBA" id="ARBA00022722"/>
    </source>
</evidence>
<reference evidence="7 8" key="1">
    <citation type="submission" date="2016-10" db="EMBL/GenBank/DDBJ databases">
        <authorList>
            <person name="de Groot N.N."/>
        </authorList>
    </citation>
    <scope>NUCLEOTIDE SEQUENCE [LARGE SCALE GENOMIC DNA]</scope>
    <source>
        <strain evidence="7 8">RK1</strain>
    </source>
</reference>
<keyword evidence="2" id="KW-0819">tRNA processing</keyword>
<dbReference type="STRING" id="1477437.SAMN05444682_11043"/>